<proteinExistence type="predicted"/>
<evidence type="ECO:0000313" key="2">
    <source>
        <dbReference type="EMBL" id="RCW69487.1"/>
    </source>
</evidence>
<dbReference type="OrthoDB" id="9843999at2"/>
<dbReference type="Proteomes" id="UP000252884">
    <property type="component" value="Unassembled WGS sequence"/>
</dbReference>
<protein>
    <submittedName>
        <fullName evidence="2">Uncharacterized protein</fullName>
    </submittedName>
</protein>
<name>A0A368XSI5_9BURK</name>
<dbReference type="EMBL" id="QPJK01000006">
    <property type="protein sequence ID" value="RCW69487.1"/>
    <property type="molecule type" value="Genomic_DNA"/>
</dbReference>
<sequence length="203" mass="22066">MNDIEQTTRRLADETSAKQGRHEVDGRDLVSLSAGWAANKCAAAADAGGQLAQMTFALAEGMEGWGARAQQRFAGAVAKLCAEIAAKHPEAPGDAIREAFRWTGWCHQGLHGSGTVLRVRLQGQGAPAKQQREALEDAFGRVLLRELVTPEALDVAYRASRHDGTGYWAAQWHGVRAKAMAEVFPSGLPNKTQIRVRFSYSPW</sequence>
<organism evidence="2 3">
    <name type="scientific">Pseudorhodoferax soli</name>
    <dbReference type="NCBI Taxonomy" id="545864"/>
    <lineage>
        <taxon>Bacteria</taxon>
        <taxon>Pseudomonadati</taxon>
        <taxon>Pseudomonadota</taxon>
        <taxon>Betaproteobacteria</taxon>
        <taxon>Burkholderiales</taxon>
        <taxon>Comamonadaceae</taxon>
    </lineage>
</organism>
<evidence type="ECO:0000313" key="3">
    <source>
        <dbReference type="Proteomes" id="UP000252884"/>
    </source>
</evidence>
<dbReference type="AlphaFoldDB" id="A0A368XSI5"/>
<feature type="region of interest" description="Disordered" evidence="1">
    <location>
        <begin position="1"/>
        <end position="24"/>
    </location>
</feature>
<reference evidence="2 3" key="1">
    <citation type="submission" date="2018-07" db="EMBL/GenBank/DDBJ databases">
        <title>Genomic Encyclopedia of Type Strains, Phase IV (KMG-IV): sequencing the most valuable type-strain genomes for metagenomic binning, comparative biology and taxonomic classification.</title>
        <authorList>
            <person name="Goeker M."/>
        </authorList>
    </citation>
    <scope>NUCLEOTIDE SEQUENCE [LARGE SCALE GENOMIC DNA]</scope>
    <source>
        <strain evidence="2 3">DSM 21634</strain>
    </source>
</reference>
<evidence type="ECO:0000256" key="1">
    <source>
        <dbReference type="SAM" id="MobiDB-lite"/>
    </source>
</evidence>
<keyword evidence="3" id="KW-1185">Reference proteome</keyword>
<gene>
    <name evidence="2" type="ORF">DES41_106361</name>
</gene>
<accession>A0A368XSI5</accession>
<comment type="caution">
    <text evidence="2">The sequence shown here is derived from an EMBL/GenBank/DDBJ whole genome shotgun (WGS) entry which is preliminary data.</text>
</comment>
<dbReference type="RefSeq" id="WP_114469886.1">
    <property type="nucleotide sequence ID" value="NZ_QPJK01000006.1"/>
</dbReference>